<proteinExistence type="predicted"/>
<feature type="transmembrane region" description="Helical" evidence="1">
    <location>
        <begin position="223"/>
        <end position="240"/>
    </location>
</feature>
<evidence type="ECO:0000313" key="2">
    <source>
        <dbReference type="EMBL" id="GGS23864.1"/>
    </source>
</evidence>
<feature type="transmembrane region" description="Helical" evidence="1">
    <location>
        <begin position="177"/>
        <end position="203"/>
    </location>
</feature>
<feature type="transmembrane region" description="Helical" evidence="1">
    <location>
        <begin position="283"/>
        <end position="305"/>
    </location>
</feature>
<dbReference type="InterPro" id="IPR005240">
    <property type="entry name" value="DUF389"/>
</dbReference>
<comment type="caution">
    <text evidence="2">The sequence shown here is derived from an EMBL/GenBank/DDBJ whole genome shotgun (WGS) entry which is preliminary data.</text>
</comment>
<dbReference type="PANTHER" id="PTHR20992:SF9">
    <property type="entry name" value="AT15442P-RELATED"/>
    <property type="match status" value="1"/>
</dbReference>
<reference evidence="2" key="2">
    <citation type="submission" date="2020-09" db="EMBL/GenBank/DDBJ databases">
        <authorList>
            <person name="Sun Q."/>
            <person name="Ohkuma M."/>
        </authorList>
    </citation>
    <scope>NUCLEOTIDE SEQUENCE</scope>
    <source>
        <strain evidence="2">JCM 4234</strain>
    </source>
</reference>
<evidence type="ECO:0008006" key="4">
    <source>
        <dbReference type="Google" id="ProtNLM"/>
    </source>
</evidence>
<evidence type="ECO:0000313" key="3">
    <source>
        <dbReference type="Proteomes" id="UP000653493"/>
    </source>
</evidence>
<keyword evidence="1" id="KW-1133">Transmembrane helix</keyword>
<feature type="transmembrane region" description="Helical" evidence="1">
    <location>
        <begin position="144"/>
        <end position="165"/>
    </location>
</feature>
<dbReference type="Proteomes" id="UP000653493">
    <property type="component" value="Unassembled WGS sequence"/>
</dbReference>
<dbReference type="NCBIfam" id="TIGR00271">
    <property type="entry name" value="uncharacterized hydrophobic domain"/>
    <property type="match status" value="1"/>
</dbReference>
<dbReference type="Pfam" id="PF04087">
    <property type="entry name" value="DUF389"/>
    <property type="match status" value="1"/>
</dbReference>
<feature type="transmembrane region" description="Helical" evidence="1">
    <location>
        <begin position="247"/>
        <end position="271"/>
    </location>
</feature>
<sequence>MGRMLHLRLITPAEKTDAVVRLLETTVGTAHLVVLPGAARSPAGDVVMCDVAREAGDDVIDALRALELDTCGAITAEDIDLSLSEYADRAEREAPGEGADAVVWEQLTEATHEESTLSVTYLAFITLATLIAACGVVLDNAILIVGAMAVGPEFGPLAGICTAIVQRSPKLALRSAVALLAGFAVAMAVTAGFSLFMDAVGLFSEAKLEADRPNTGFIYAPDWFSFVVAVLAGVAGTLSLTSAKSGALVGVAISVTTVPAAANAAVALIYGDTGQTWHSTEQLLLNLLGIVLAGTLTLLTQKALWAAAKKRRPARRGNLRDRPHTTRA</sequence>
<keyword evidence="3" id="KW-1185">Reference proteome</keyword>
<feature type="transmembrane region" description="Helical" evidence="1">
    <location>
        <begin position="119"/>
        <end position="138"/>
    </location>
</feature>
<dbReference type="AlphaFoldDB" id="A0A918G8U3"/>
<dbReference type="EMBL" id="BMSL01000002">
    <property type="protein sequence ID" value="GGS23864.1"/>
    <property type="molecule type" value="Genomic_DNA"/>
</dbReference>
<gene>
    <name evidence="2" type="ORF">GCM10010238_09920</name>
</gene>
<organism evidence="2 3">
    <name type="scientific">Streptomyces griseoviridis</name>
    <dbReference type="NCBI Taxonomy" id="45398"/>
    <lineage>
        <taxon>Bacteria</taxon>
        <taxon>Bacillati</taxon>
        <taxon>Actinomycetota</taxon>
        <taxon>Actinomycetes</taxon>
        <taxon>Kitasatosporales</taxon>
        <taxon>Streptomycetaceae</taxon>
        <taxon>Streptomyces</taxon>
    </lineage>
</organism>
<name>A0A918G8U3_STRGD</name>
<evidence type="ECO:0000256" key="1">
    <source>
        <dbReference type="SAM" id="Phobius"/>
    </source>
</evidence>
<accession>A0A918G8U3</accession>
<dbReference type="PANTHER" id="PTHR20992">
    <property type="entry name" value="AT15442P-RELATED"/>
    <property type="match status" value="1"/>
</dbReference>
<keyword evidence="1" id="KW-0472">Membrane</keyword>
<protein>
    <recommendedName>
        <fullName evidence="4">DUF389 domain-containing protein</fullName>
    </recommendedName>
</protein>
<keyword evidence="1" id="KW-0812">Transmembrane</keyword>
<reference evidence="2" key="1">
    <citation type="journal article" date="2014" name="Int. J. Syst. Evol. Microbiol.">
        <title>Complete genome sequence of Corynebacterium casei LMG S-19264T (=DSM 44701T), isolated from a smear-ripened cheese.</title>
        <authorList>
            <consortium name="US DOE Joint Genome Institute (JGI-PGF)"/>
            <person name="Walter F."/>
            <person name="Albersmeier A."/>
            <person name="Kalinowski J."/>
            <person name="Ruckert C."/>
        </authorList>
    </citation>
    <scope>NUCLEOTIDE SEQUENCE</scope>
    <source>
        <strain evidence="2">JCM 4234</strain>
    </source>
</reference>